<feature type="domain" description="Wadjet protein JetD C-terminal" evidence="1">
    <location>
        <begin position="216"/>
        <end position="386"/>
    </location>
</feature>
<accession>A0A0W0Y5K3</accession>
<proteinExistence type="predicted"/>
<dbReference type="PATRIC" id="fig|45073.5.peg.1159"/>
<dbReference type="PIRSF" id="PIRSF028408">
    <property type="entry name" value="UCP028408"/>
    <property type="match status" value="1"/>
</dbReference>
<dbReference type="InterPro" id="IPR024534">
    <property type="entry name" value="JetD_C"/>
</dbReference>
<dbReference type="Proteomes" id="UP000054618">
    <property type="component" value="Unassembled WGS sequence"/>
</dbReference>
<reference evidence="3 4" key="1">
    <citation type="submission" date="2015-11" db="EMBL/GenBank/DDBJ databases">
        <title>Genomic analysis of 38 Legionella species identifies large and diverse effector repertoires.</title>
        <authorList>
            <person name="Burstein D."/>
            <person name="Amaro F."/>
            <person name="Zusman T."/>
            <person name="Lifshitz Z."/>
            <person name="Cohen O."/>
            <person name="Gilbert J.A."/>
            <person name="Pupko T."/>
            <person name="Shuman H.A."/>
            <person name="Segal G."/>
        </authorList>
    </citation>
    <scope>NUCLEOTIDE SEQUENCE [LARGE SCALE GENOMIC DNA]</scope>
    <source>
        <strain evidence="3 4">CDC#1442-AUS-E</strain>
    </source>
</reference>
<dbReference type="InterPro" id="IPR014544">
    <property type="entry name" value="UCP028408"/>
</dbReference>
<dbReference type="STRING" id="45073.Lqui_1097"/>
<dbReference type="RefSeq" id="WP_058507179.1">
    <property type="nucleotide sequence ID" value="NZ_CAAAIK010000003.1"/>
</dbReference>
<organism evidence="3 4">
    <name type="scientific">Legionella quinlivanii</name>
    <dbReference type="NCBI Taxonomy" id="45073"/>
    <lineage>
        <taxon>Bacteria</taxon>
        <taxon>Pseudomonadati</taxon>
        <taxon>Pseudomonadota</taxon>
        <taxon>Gammaproteobacteria</taxon>
        <taxon>Legionellales</taxon>
        <taxon>Legionellaceae</taxon>
        <taxon>Legionella</taxon>
    </lineage>
</organism>
<dbReference type="EMBL" id="LNYS01000006">
    <property type="protein sequence ID" value="KTD52253.1"/>
    <property type="molecule type" value="Genomic_DNA"/>
</dbReference>
<evidence type="ECO:0000313" key="4">
    <source>
        <dbReference type="Proteomes" id="UP000054618"/>
    </source>
</evidence>
<dbReference type="OrthoDB" id="322908at2"/>
<dbReference type="InterPro" id="IPR024537">
    <property type="entry name" value="DUF3322"/>
</dbReference>
<evidence type="ECO:0000313" key="3">
    <source>
        <dbReference type="EMBL" id="KTD52253.1"/>
    </source>
</evidence>
<feature type="domain" description="DUF3322" evidence="2">
    <location>
        <begin position="13"/>
        <end position="193"/>
    </location>
</feature>
<evidence type="ECO:0000259" key="2">
    <source>
        <dbReference type="Pfam" id="PF11795"/>
    </source>
</evidence>
<gene>
    <name evidence="3" type="ORF">Lqui_1097</name>
</gene>
<keyword evidence="4" id="KW-1185">Reference proteome</keyword>
<protein>
    <recommendedName>
        <fullName evidence="5">Wadjet protein JetD C-terminal domain-containing protein</fullName>
    </recommendedName>
</protein>
<dbReference type="AlphaFoldDB" id="A0A0W0Y5K3"/>
<name>A0A0W0Y5K3_9GAMM</name>
<dbReference type="Pfam" id="PF09983">
    <property type="entry name" value="JetD_C"/>
    <property type="match status" value="1"/>
</dbReference>
<dbReference type="Pfam" id="PF11795">
    <property type="entry name" value="DUF3322"/>
    <property type="match status" value="1"/>
</dbReference>
<evidence type="ECO:0000259" key="1">
    <source>
        <dbReference type="Pfam" id="PF09983"/>
    </source>
</evidence>
<evidence type="ECO:0008006" key="5">
    <source>
        <dbReference type="Google" id="ProtNLM"/>
    </source>
</evidence>
<sequence length="403" mass="46925">MQPDRRWASKLLIQKKLEALWDSGRLLTELLEPSDFFPLRFSLKAPSSADLGQRFTEAQIWVSEIRSLSSIPGFHLDWQVVNHRSLGRNELPKTLSIASVQDVLTWLGKHRKGELFLRVARQILTEIPALRAWIIKKPHQILIYHEVMPRLLRVMQWMLQNPKPGIYMRQLSLPEIDSKFMEQHQSILSDWFDLLLPVDAIQPQWSARANFAARYGFNEKPNLVRFRILDESCHIQGLSDLSITTQAFSQLALPVKTVFIVENDINALVFPKIPKSLVIFGRGYGFDFLEQASWLSDKEVWYWGDIDTHGFAILNQCRKILPQTKSFLMDETTLLSHRMHWTIEPKQNQSPLNYLTAKEQLLYEALQTQRYGTHLRLEQEYISYAGIVQFLSSLQCAEHIMRS</sequence>
<comment type="caution">
    <text evidence="3">The sequence shown here is derived from an EMBL/GenBank/DDBJ whole genome shotgun (WGS) entry which is preliminary data.</text>
</comment>